<keyword evidence="2" id="KW-1185">Reference proteome</keyword>
<name>A0AAD5LXJ2_PARTN</name>
<comment type="caution">
    <text evidence="1">The sequence shown here is derived from an EMBL/GenBank/DDBJ whole genome shotgun (WGS) entry which is preliminary data.</text>
</comment>
<evidence type="ECO:0000313" key="1">
    <source>
        <dbReference type="EMBL" id="KAJ1347300.1"/>
    </source>
</evidence>
<dbReference type="AlphaFoldDB" id="A0AAD5LXJ2"/>
<dbReference type="EMBL" id="JAHQIW010000301">
    <property type="protein sequence ID" value="KAJ1347300.1"/>
    <property type="molecule type" value="Genomic_DNA"/>
</dbReference>
<dbReference type="Proteomes" id="UP001196413">
    <property type="component" value="Unassembled WGS sequence"/>
</dbReference>
<organism evidence="1 2">
    <name type="scientific">Parelaphostrongylus tenuis</name>
    <name type="common">Meningeal worm</name>
    <dbReference type="NCBI Taxonomy" id="148309"/>
    <lineage>
        <taxon>Eukaryota</taxon>
        <taxon>Metazoa</taxon>
        <taxon>Ecdysozoa</taxon>
        <taxon>Nematoda</taxon>
        <taxon>Chromadorea</taxon>
        <taxon>Rhabditida</taxon>
        <taxon>Rhabditina</taxon>
        <taxon>Rhabditomorpha</taxon>
        <taxon>Strongyloidea</taxon>
        <taxon>Metastrongylidae</taxon>
        <taxon>Parelaphostrongylus</taxon>
    </lineage>
</organism>
<accession>A0AAD5LXJ2</accession>
<sequence length="65" mass="7272">MDENNCRVDSTTMYSSSRTTAFTTNQMSALESSDMNTLLVLTTLLQAWVLFTSQKRDVICDCGKP</sequence>
<protein>
    <submittedName>
        <fullName evidence="1">Uncharacterized protein</fullName>
    </submittedName>
</protein>
<evidence type="ECO:0000313" key="2">
    <source>
        <dbReference type="Proteomes" id="UP001196413"/>
    </source>
</evidence>
<reference evidence="1" key="1">
    <citation type="submission" date="2021-06" db="EMBL/GenBank/DDBJ databases">
        <title>Parelaphostrongylus tenuis whole genome reference sequence.</title>
        <authorList>
            <person name="Garwood T.J."/>
            <person name="Larsen P.A."/>
            <person name="Fountain-Jones N.M."/>
            <person name="Garbe J.R."/>
            <person name="Macchietto M.G."/>
            <person name="Kania S.A."/>
            <person name="Gerhold R.W."/>
            <person name="Richards J.E."/>
            <person name="Wolf T.M."/>
        </authorList>
    </citation>
    <scope>NUCLEOTIDE SEQUENCE</scope>
    <source>
        <strain evidence="1">MNPRO001-30</strain>
        <tissue evidence="1">Meninges</tissue>
    </source>
</reference>
<proteinExistence type="predicted"/>
<gene>
    <name evidence="1" type="ORF">KIN20_002327</name>
</gene>